<dbReference type="WBParaSite" id="GPUH_0001694701-mRNA-1">
    <property type="protein sequence ID" value="GPUH_0001694701-mRNA-1"/>
    <property type="gene ID" value="GPUH_0001694701"/>
</dbReference>
<organism evidence="3">
    <name type="scientific">Gongylonema pulchrum</name>
    <dbReference type="NCBI Taxonomy" id="637853"/>
    <lineage>
        <taxon>Eukaryota</taxon>
        <taxon>Metazoa</taxon>
        <taxon>Ecdysozoa</taxon>
        <taxon>Nematoda</taxon>
        <taxon>Chromadorea</taxon>
        <taxon>Rhabditida</taxon>
        <taxon>Spirurina</taxon>
        <taxon>Spiruromorpha</taxon>
        <taxon>Spiruroidea</taxon>
        <taxon>Gongylonematidae</taxon>
        <taxon>Gongylonema</taxon>
    </lineage>
</organism>
<name>A0A183E7I4_9BILA</name>
<evidence type="ECO:0000313" key="1">
    <source>
        <dbReference type="EMBL" id="VDN28811.1"/>
    </source>
</evidence>
<keyword evidence="2" id="KW-1185">Reference proteome</keyword>
<evidence type="ECO:0000313" key="3">
    <source>
        <dbReference type="WBParaSite" id="GPUH_0001694701-mRNA-1"/>
    </source>
</evidence>
<reference evidence="3" key="1">
    <citation type="submission" date="2016-06" db="UniProtKB">
        <authorList>
            <consortium name="WormBaseParasite"/>
        </authorList>
    </citation>
    <scope>IDENTIFICATION</scope>
</reference>
<sequence length="59" mass="7001">MNEEVGRKKKCDTEAERIIAAFIRNRQFDSKAKLVEKITRSSEKYVSGFFFSCFDNFFH</sequence>
<protein>
    <submittedName>
        <fullName evidence="3">HTH_48 domain-containing protein</fullName>
    </submittedName>
</protein>
<accession>A0A183E7I4</accession>
<gene>
    <name evidence="1" type="ORF">GPUH_LOCUS16925</name>
</gene>
<dbReference type="OrthoDB" id="47059at2759"/>
<dbReference type="AlphaFoldDB" id="A0A183E7I4"/>
<dbReference type="EMBL" id="UYRT01084422">
    <property type="protein sequence ID" value="VDN28811.1"/>
    <property type="molecule type" value="Genomic_DNA"/>
</dbReference>
<dbReference type="Proteomes" id="UP000271098">
    <property type="component" value="Unassembled WGS sequence"/>
</dbReference>
<evidence type="ECO:0000313" key="2">
    <source>
        <dbReference type="Proteomes" id="UP000271098"/>
    </source>
</evidence>
<proteinExistence type="predicted"/>
<reference evidence="1 2" key="2">
    <citation type="submission" date="2018-11" db="EMBL/GenBank/DDBJ databases">
        <authorList>
            <consortium name="Pathogen Informatics"/>
        </authorList>
    </citation>
    <scope>NUCLEOTIDE SEQUENCE [LARGE SCALE GENOMIC DNA]</scope>
</reference>